<sequence>MTDGAFALAFAKRDLTAFSDSPTHLLKSSGPFTARKFSLASEATARAMRVLLQPGGPNIKTPVGGRIPIRLNASWCL</sequence>
<proteinExistence type="predicted"/>
<reference evidence="1" key="1">
    <citation type="submission" date="2018-02" db="EMBL/GenBank/DDBJ databases">
        <title>Rhizophora mucronata_Transcriptome.</title>
        <authorList>
            <person name="Meera S.P."/>
            <person name="Sreeshan A."/>
            <person name="Augustine A."/>
        </authorList>
    </citation>
    <scope>NUCLEOTIDE SEQUENCE</scope>
    <source>
        <tissue evidence="1">Leaf</tissue>
    </source>
</reference>
<name>A0A2P2LBI8_RHIMU</name>
<dbReference type="EMBL" id="GGEC01034869">
    <property type="protein sequence ID" value="MBX15353.1"/>
    <property type="molecule type" value="Transcribed_RNA"/>
</dbReference>
<dbReference type="EMBL" id="GGEC01034862">
    <property type="protein sequence ID" value="MBX15346.1"/>
    <property type="molecule type" value="Transcribed_RNA"/>
</dbReference>
<evidence type="ECO:0000313" key="1">
    <source>
        <dbReference type="EMBL" id="MBX15348.1"/>
    </source>
</evidence>
<accession>A0A2P2LBI8</accession>
<organism evidence="1">
    <name type="scientific">Rhizophora mucronata</name>
    <name type="common">Asiatic mangrove</name>
    <dbReference type="NCBI Taxonomy" id="61149"/>
    <lineage>
        <taxon>Eukaryota</taxon>
        <taxon>Viridiplantae</taxon>
        <taxon>Streptophyta</taxon>
        <taxon>Embryophyta</taxon>
        <taxon>Tracheophyta</taxon>
        <taxon>Spermatophyta</taxon>
        <taxon>Magnoliopsida</taxon>
        <taxon>eudicotyledons</taxon>
        <taxon>Gunneridae</taxon>
        <taxon>Pentapetalae</taxon>
        <taxon>rosids</taxon>
        <taxon>fabids</taxon>
        <taxon>Malpighiales</taxon>
        <taxon>Rhizophoraceae</taxon>
        <taxon>Rhizophora</taxon>
    </lineage>
</organism>
<dbReference type="AlphaFoldDB" id="A0A2P2LBI8"/>
<dbReference type="PANTHER" id="PTHR37449">
    <property type="match status" value="1"/>
</dbReference>
<protein>
    <submittedName>
        <fullName evidence="1">Calmodulin-interacting protein 111 isoform X1</fullName>
    </submittedName>
</protein>
<dbReference type="EMBL" id="GGEC01034864">
    <property type="protein sequence ID" value="MBX15348.1"/>
    <property type="molecule type" value="Transcribed_RNA"/>
</dbReference>
<dbReference type="PANTHER" id="PTHR37449:SF1">
    <property type="entry name" value="OS02G0159950 PROTEIN"/>
    <property type="match status" value="1"/>
</dbReference>